<evidence type="ECO:0000256" key="3">
    <source>
        <dbReference type="ARBA" id="ARBA00022692"/>
    </source>
</evidence>
<feature type="transmembrane region" description="Helical" evidence="6">
    <location>
        <begin position="306"/>
        <end position="324"/>
    </location>
</feature>
<feature type="transmembrane region" description="Helical" evidence="6">
    <location>
        <begin position="344"/>
        <end position="366"/>
    </location>
</feature>
<evidence type="ECO:0000256" key="5">
    <source>
        <dbReference type="ARBA" id="ARBA00023136"/>
    </source>
</evidence>
<sequence length="442" mass="45566">MRAKIATGAAKVKGAVPDGAASVGLGIAVASIASYVFVVITLNSLDGGAKAAFSAFWAVIFVIGPGFFLPMEQEVGRAVAYRRAQNDGSRPLVAKAFKLGAALTAILIVAAIALSPLLSKEIYDGDQFFTVALVISLVSFFLMHLARGVLAGEGRFRPYAEIIAIDGVVRLVMAAGLVIAGVTSAGIFALCIGLAPLVALPFALRGQRQVLQPGTDAPFGELSKNLGWLLAGSVFMQALAYSPLLGVNSLGGPEDEAVVAGFASAFFIARIPVLAFGAIQGVLLPKLAGLAGSGQKDEFKSGLEKLLVLVVGIAIAGTVGAFILGPTVGKILFKDFTMSANGLALLAAGSGVFIIALTLAQALMALGGHRTTAIAWSLGLIVAIACMALIHDLELRVDLGFLLGSSLTTVVMFVAVLRRRSRMDDIGVGALVEAIEHEPIEI</sequence>
<feature type="transmembrane region" description="Helical" evidence="6">
    <location>
        <begin position="127"/>
        <end position="146"/>
    </location>
</feature>
<dbReference type="InterPro" id="IPR050833">
    <property type="entry name" value="Poly_Biosynth_Transport"/>
</dbReference>
<dbReference type="PANTHER" id="PTHR30250">
    <property type="entry name" value="PST FAMILY PREDICTED COLANIC ACID TRANSPORTER"/>
    <property type="match status" value="1"/>
</dbReference>
<dbReference type="PANTHER" id="PTHR30250:SF11">
    <property type="entry name" value="O-ANTIGEN TRANSPORTER-RELATED"/>
    <property type="match status" value="1"/>
</dbReference>
<evidence type="ECO:0000313" key="7">
    <source>
        <dbReference type="EMBL" id="CAB4609435.1"/>
    </source>
</evidence>
<feature type="transmembrane region" description="Helical" evidence="6">
    <location>
        <begin position="373"/>
        <end position="393"/>
    </location>
</feature>
<feature type="transmembrane region" description="Helical" evidence="6">
    <location>
        <begin position="185"/>
        <end position="204"/>
    </location>
</feature>
<dbReference type="GO" id="GO:0005886">
    <property type="term" value="C:plasma membrane"/>
    <property type="evidence" value="ECO:0007669"/>
    <property type="project" value="UniProtKB-SubCell"/>
</dbReference>
<evidence type="ECO:0000256" key="1">
    <source>
        <dbReference type="ARBA" id="ARBA00004651"/>
    </source>
</evidence>
<name>A0A6J6HDP7_9ZZZZ</name>
<dbReference type="AlphaFoldDB" id="A0A6J6HDP7"/>
<feature type="transmembrane region" description="Helical" evidence="6">
    <location>
        <begin position="158"/>
        <end position="179"/>
    </location>
</feature>
<feature type="transmembrane region" description="Helical" evidence="6">
    <location>
        <begin position="21"/>
        <end position="45"/>
    </location>
</feature>
<comment type="subcellular location">
    <subcellularLocation>
        <location evidence="1">Cell membrane</location>
        <topology evidence="1">Multi-pass membrane protein</topology>
    </subcellularLocation>
</comment>
<evidence type="ECO:0000256" key="2">
    <source>
        <dbReference type="ARBA" id="ARBA00022475"/>
    </source>
</evidence>
<accession>A0A6J6HDP7</accession>
<evidence type="ECO:0000256" key="6">
    <source>
        <dbReference type="SAM" id="Phobius"/>
    </source>
</evidence>
<feature type="transmembrane region" description="Helical" evidence="6">
    <location>
        <begin position="399"/>
        <end position="417"/>
    </location>
</feature>
<protein>
    <submittedName>
        <fullName evidence="7">Unannotated protein</fullName>
    </submittedName>
</protein>
<feature type="transmembrane region" description="Helical" evidence="6">
    <location>
        <begin position="92"/>
        <end position="115"/>
    </location>
</feature>
<gene>
    <name evidence="7" type="ORF">UFOPK1827_01168</name>
</gene>
<reference evidence="7" key="1">
    <citation type="submission" date="2020-05" db="EMBL/GenBank/DDBJ databases">
        <authorList>
            <person name="Chiriac C."/>
            <person name="Salcher M."/>
            <person name="Ghai R."/>
            <person name="Kavagutti S V."/>
        </authorList>
    </citation>
    <scope>NUCLEOTIDE SEQUENCE</scope>
</reference>
<keyword evidence="2" id="KW-1003">Cell membrane</keyword>
<feature type="transmembrane region" description="Helical" evidence="6">
    <location>
        <begin position="225"/>
        <end position="245"/>
    </location>
</feature>
<feature type="transmembrane region" description="Helical" evidence="6">
    <location>
        <begin position="51"/>
        <end position="71"/>
    </location>
</feature>
<proteinExistence type="predicted"/>
<keyword evidence="4 6" id="KW-1133">Transmembrane helix</keyword>
<organism evidence="7">
    <name type="scientific">freshwater metagenome</name>
    <dbReference type="NCBI Taxonomy" id="449393"/>
    <lineage>
        <taxon>unclassified sequences</taxon>
        <taxon>metagenomes</taxon>
        <taxon>ecological metagenomes</taxon>
    </lineage>
</organism>
<keyword evidence="3 6" id="KW-0812">Transmembrane</keyword>
<evidence type="ECO:0000256" key="4">
    <source>
        <dbReference type="ARBA" id="ARBA00022989"/>
    </source>
</evidence>
<dbReference type="EMBL" id="CAEZUO010000054">
    <property type="protein sequence ID" value="CAB4609435.1"/>
    <property type="molecule type" value="Genomic_DNA"/>
</dbReference>
<keyword evidence="5 6" id="KW-0472">Membrane</keyword>
<feature type="transmembrane region" description="Helical" evidence="6">
    <location>
        <begin position="257"/>
        <end position="285"/>
    </location>
</feature>